<organism evidence="1 2">
    <name type="scientific">Suillus placidus</name>
    <dbReference type="NCBI Taxonomy" id="48579"/>
    <lineage>
        <taxon>Eukaryota</taxon>
        <taxon>Fungi</taxon>
        <taxon>Dikarya</taxon>
        <taxon>Basidiomycota</taxon>
        <taxon>Agaricomycotina</taxon>
        <taxon>Agaricomycetes</taxon>
        <taxon>Agaricomycetidae</taxon>
        <taxon>Boletales</taxon>
        <taxon>Suillineae</taxon>
        <taxon>Suillaceae</taxon>
        <taxon>Suillus</taxon>
    </lineage>
</organism>
<evidence type="ECO:0000313" key="2">
    <source>
        <dbReference type="Proteomes" id="UP000714275"/>
    </source>
</evidence>
<keyword evidence="2" id="KW-1185">Reference proteome</keyword>
<dbReference type="EMBL" id="JABBWD010000005">
    <property type="protein sequence ID" value="KAG1781444.1"/>
    <property type="molecule type" value="Genomic_DNA"/>
</dbReference>
<dbReference type="AlphaFoldDB" id="A0A9P7A2W1"/>
<name>A0A9P7A2W1_9AGAM</name>
<evidence type="ECO:0000313" key="1">
    <source>
        <dbReference type="EMBL" id="KAG1781444.1"/>
    </source>
</evidence>
<dbReference type="Proteomes" id="UP000714275">
    <property type="component" value="Unassembled WGS sequence"/>
</dbReference>
<sequence>MNRQHRTLPQLLGLLGTDEEDQFDMEEDNVLPPPIVAPVPPLHMDEGNIISPPTVAPIPPLVIIHVPVGKWVDMDKLLDPEDLNLLSEIMDIPQEVCSMLLPSDDNLPVKELLDFKLPDINTGCFIQTGASCFHQACPDKDLDLARDIPPKSWVYSLQESLNDAIWDGKRLILHLQFKDKLLPRYSGRCYMCCTRLRQHGLIQIHG</sequence>
<gene>
    <name evidence="1" type="ORF">EV702DRAFT_1041963</name>
</gene>
<dbReference type="OrthoDB" id="2692379at2759"/>
<reference evidence="1" key="1">
    <citation type="journal article" date="2020" name="New Phytol.">
        <title>Comparative genomics reveals dynamic genome evolution in host specialist ectomycorrhizal fungi.</title>
        <authorList>
            <person name="Lofgren L.A."/>
            <person name="Nguyen N.H."/>
            <person name="Vilgalys R."/>
            <person name="Ruytinx J."/>
            <person name="Liao H.L."/>
            <person name="Branco S."/>
            <person name="Kuo A."/>
            <person name="LaButti K."/>
            <person name="Lipzen A."/>
            <person name="Andreopoulos W."/>
            <person name="Pangilinan J."/>
            <person name="Riley R."/>
            <person name="Hundley H."/>
            <person name="Na H."/>
            <person name="Barry K."/>
            <person name="Grigoriev I.V."/>
            <person name="Stajich J.E."/>
            <person name="Kennedy P.G."/>
        </authorList>
    </citation>
    <scope>NUCLEOTIDE SEQUENCE</scope>
    <source>
        <strain evidence="1">DOB743</strain>
    </source>
</reference>
<comment type="caution">
    <text evidence="1">The sequence shown here is derived from an EMBL/GenBank/DDBJ whole genome shotgun (WGS) entry which is preliminary data.</text>
</comment>
<proteinExistence type="predicted"/>
<accession>A0A9P7A2W1</accession>
<protein>
    <submittedName>
        <fullName evidence="1">Uncharacterized protein</fullName>
    </submittedName>
</protein>